<organism evidence="5 6">
    <name type="scientific">Prorocentrum cordatum</name>
    <dbReference type="NCBI Taxonomy" id="2364126"/>
    <lineage>
        <taxon>Eukaryota</taxon>
        <taxon>Sar</taxon>
        <taxon>Alveolata</taxon>
        <taxon>Dinophyceae</taxon>
        <taxon>Prorocentrales</taxon>
        <taxon>Prorocentraceae</taxon>
        <taxon>Prorocentrum</taxon>
    </lineage>
</organism>
<dbReference type="PANTHER" id="PTHR12765">
    <property type="entry name" value="RED PROTEIN IK FACTOR CYTOKINE IK"/>
    <property type="match status" value="1"/>
</dbReference>
<feature type="compositionally biased region" description="Basic and acidic residues" evidence="3">
    <location>
        <begin position="324"/>
        <end position="339"/>
    </location>
</feature>
<dbReference type="Proteomes" id="UP001189429">
    <property type="component" value="Unassembled WGS sequence"/>
</dbReference>
<feature type="region of interest" description="Disordered" evidence="3">
    <location>
        <begin position="324"/>
        <end position="345"/>
    </location>
</feature>
<keyword evidence="2" id="KW-0539">Nucleus</keyword>
<evidence type="ECO:0000256" key="3">
    <source>
        <dbReference type="SAM" id="MobiDB-lite"/>
    </source>
</evidence>
<feature type="region of interest" description="Disordered" evidence="3">
    <location>
        <begin position="539"/>
        <end position="568"/>
    </location>
</feature>
<feature type="domain" description="RED-like N-terminal" evidence="4">
    <location>
        <begin position="75"/>
        <end position="251"/>
    </location>
</feature>
<dbReference type="EMBL" id="CAUYUJ010017915">
    <property type="protein sequence ID" value="CAK0879066.1"/>
    <property type="molecule type" value="Genomic_DNA"/>
</dbReference>
<evidence type="ECO:0000313" key="6">
    <source>
        <dbReference type="Proteomes" id="UP001189429"/>
    </source>
</evidence>
<feature type="region of interest" description="Disordered" evidence="3">
    <location>
        <begin position="1"/>
        <end position="93"/>
    </location>
</feature>
<accession>A0ABN9W3F4</accession>
<comment type="caution">
    <text evidence="5">The sequence shown here is derived from an EMBL/GenBank/DDBJ whole genome shotgun (WGS) entry which is preliminary data.</text>
</comment>
<dbReference type="InterPro" id="IPR012916">
    <property type="entry name" value="RED_N"/>
</dbReference>
<evidence type="ECO:0000259" key="4">
    <source>
        <dbReference type="Pfam" id="PF07808"/>
    </source>
</evidence>
<gene>
    <name evidence="5" type="ORF">PCOR1329_LOCUS62600</name>
</gene>
<feature type="compositionally biased region" description="Acidic residues" evidence="3">
    <location>
        <begin position="471"/>
        <end position="480"/>
    </location>
</feature>
<sequence length="568" mass="62388">MNNSDFQRLLTTNDRELVSELTKRKTGAKKKGKGGGKGGEDGEKGKGKKGSAKGKGKGETKKGERPTGGQPAGPVNEYRDRAAERREQKGEYETIANEFENHAEVAVDQSKYLGGDLEHTHLVKGLDFALLSKVRGELTKQQKADEAQQQRAERKKQQQKKREFETGMARRVWNTVVETLHPHHSTFRERVGRMGKAISMGQRIRGAPTTFLEGRMNYEFDLDASQSSTDIPRIIYLSKEDAPKVDFSKKVASVLPGTVSRMRDALQRASDRKKQAKKDKTAGASVSFTVAQKIVPKYKAKDKDDIFGGVGGFDTTQVVKPVKESKLTESQASDKKPSYFDDAGSEKFLQAPDGQIELDDVEVDDRDDDGAAKAVAEPKELAFEPSESFKGARPGWVFKLGDKGLGYYCEDRGAAAGKRPAPRDKRQPARPAKKAPGQKGMGAPVADDDAYGELFPSAMMGNAAVGTGEQGDSDAEDEKEETEKKIKRLQKLAQAGKKGAPEGDSLSANQKAEAKKRKMSEQQEWQKIDKIIKKGNFKSVEELEASASRQRRSGAPTPREIMATPAFF</sequence>
<keyword evidence="6" id="KW-1185">Reference proteome</keyword>
<feature type="compositionally biased region" description="Polar residues" evidence="3">
    <location>
        <begin position="1"/>
        <end position="12"/>
    </location>
</feature>
<feature type="compositionally biased region" description="Basic residues" evidence="3">
    <location>
        <begin position="24"/>
        <end position="34"/>
    </location>
</feature>
<evidence type="ECO:0000313" key="5">
    <source>
        <dbReference type="EMBL" id="CAK0879066.1"/>
    </source>
</evidence>
<evidence type="ECO:0000256" key="2">
    <source>
        <dbReference type="ARBA" id="ARBA00023242"/>
    </source>
</evidence>
<evidence type="ECO:0000256" key="1">
    <source>
        <dbReference type="ARBA" id="ARBA00004123"/>
    </source>
</evidence>
<dbReference type="InterPro" id="IPR039896">
    <property type="entry name" value="Red-like"/>
</dbReference>
<feature type="region of interest" description="Disordered" evidence="3">
    <location>
        <begin position="365"/>
        <end position="394"/>
    </location>
</feature>
<reference evidence="5" key="1">
    <citation type="submission" date="2023-10" db="EMBL/GenBank/DDBJ databases">
        <authorList>
            <person name="Chen Y."/>
            <person name="Shah S."/>
            <person name="Dougan E. K."/>
            <person name="Thang M."/>
            <person name="Chan C."/>
        </authorList>
    </citation>
    <scope>NUCLEOTIDE SEQUENCE [LARGE SCALE GENOMIC DNA]</scope>
</reference>
<feature type="region of interest" description="Disordered" evidence="3">
    <location>
        <begin position="413"/>
        <end position="525"/>
    </location>
</feature>
<feature type="compositionally biased region" description="Basic and acidic residues" evidence="3">
    <location>
        <begin position="77"/>
        <end position="92"/>
    </location>
</feature>
<name>A0ABN9W3F4_9DINO</name>
<feature type="compositionally biased region" description="Basic and acidic residues" evidence="3">
    <location>
        <begin position="13"/>
        <end position="23"/>
    </location>
</feature>
<dbReference type="Pfam" id="PF07808">
    <property type="entry name" value="RED_N"/>
    <property type="match status" value="1"/>
</dbReference>
<feature type="compositionally biased region" description="Basic residues" evidence="3">
    <location>
        <begin position="46"/>
        <end position="55"/>
    </location>
</feature>
<feature type="compositionally biased region" description="Basic and acidic residues" evidence="3">
    <location>
        <begin position="56"/>
        <end position="65"/>
    </location>
</feature>
<protein>
    <recommendedName>
        <fullName evidence="4">RED-like N-terminal domain-containing protein</fullName>
    </recommendedName>
</protein>
<comment type="subcellular location">
    <subcellularLocation>
        <location evidence="1">Nucleus</location>
    </subcellularLocation>
</comment>
<proteinExistence type="predicted"/>